<reference evidence="2 3" key="1">
    <citation type="submission" date="2016-03" db="EMBL/GenBank/DDBJ databases">
        <title>Sequencing of Lactobacillus Species from Commercial Turkeys.</title>
        <authorList>
            <person name="Johnson T.J."/>
            <person name="Youmans B.P."/>
            <person name="Case K.A."/>
        </authorList>
    </citation>
    <scope>NUCLEOTIDE SEQUENCE [LARGE SCALE GENOMIC DNA]</scope>
    <source>
        <strain evidence="2 3">UMNLA1</strain>
    </source>
</reference>
<dbReference type="SUPFAM" id="SSF52540">
    <property type="entry name" value="P-loop containing nucleoside triphosphate hydrolases"/>
    <property type="match status" value="1"/>
</dbReference>
<protein>
    <recommendedName>
        <fullName evidence="1">AAA+ ATPase domain-containing protein</fullName>
    </recommendedName>
</protein>
<dbReference type="Proteomes" id="UP000215261">
    <property type="component" value="Unassembled WGS sequence"/>
</dbReference>
<proteinExistence type="predicted"/>
<dbReference type="AlphaFoldDB" id="A0A231Q1Z8"/>
<dbReference type="Gene3D" id="3.40.50.300">
    <property type="entry name" value="P-loop containing nucleotide triphosphate hydrolases"/>
    <property type="match status" value="1"/>
</dbReference>
<gene>
    <name evidence="2" type="ORF">AYP69_03395</name>
</gene>
<name>A0A231Q1Z8_9LACO</name>
<dbReference type="EMBL" id="LUGO01000035">
    <property type="protein sequence ID" value="OXS41027.1"/>
    <property type="molecule type" value="Genomic_DNA"/>
</dbReference>
<evidence type="ECO:0000259" key="1">
    <source>
        <dbReference type="SMART" id="SM00382"/>
    </source>
</evidence>
<dbReference type="GO" id="GO:0005524">
    <property type="term" value="F:ATP binding"/>
    <property type="evidence" value="ECO:0007669"/>
    <property type="project" value="InterPro"/>
</dbReference>
<dbReference type="SMART" id="SM00382">
    <property type="entry name" value="AAA"/>
    <property type="match status" value="1"/>
</dbReference>
<evidence type="ECO:0000313" key="2">
    <source>
        <dbReference type="EMBL" id="OXS41027.1"/>
    </source>
</evidence>
<dbReference type="InterPro" id="IPR002611">
    <property type="entry name" value="IstB_ATP-bd"/>
</dbReference>
<accession>A0A231Q1Z8</accession>
<dbReference type="PANTHER" id="PTHR30050:SF8">
    <property type="entry name" value="PRIMOSOMAL PROTEIN DNAI"/>
    <property type="match status" value="1"/>
</dbReference>
<organism evidence="2 3">
    <name type="scientific">Ligilactobacillus agilis</name>
    <dbReference type="NCBI Taxonomy" id="1601"/>
    <lineage>
        <taxon>Bacteria</taxon>
        <taxon>Bacillati</taxon>
        <taxon>Bacillota</taxon>
        <taxon>Bacilli</taxon>
        <taxon>Lactobacillales</taxon>
        <taxon>Lactobacillaceae</taxon>
        <taxon>Ligilactobacillus</taxon>
    </lineage>
</organism>
<dbReference type="PANTHER" id="PTHR30050">
    <property type="entry name" value="CHROMOSOMAL REPLICATION INITIATOR PROTEIN DNAA"/>
    <property type="match status" value="1"/>
</dbReference>
<sequence>MSMMSLSSLASVKEVEEVCPKHGCKLFASINPNRPAICPECRKEQVTTKDKGLVNNFRLLIRRDIYFNKSYWGDSELALKTFNDFKGRADSPELEFRRKGYELAKEFMEPGNKVLNIIMTGGSGRGKSLLAAAMLHFILEKSDKECLFININEYYEAVKELKFNGGREPKVSLDNIISADVIVIDDLGTESTMNSDGREGGIMAQKMLYDIFNQRNHTIVTTNLTLEQLQETYNPKVVDRIMKGINSQTSDRILDFKDLKSKRAFSGLI</sequence>
<dbReference type="GO" id="GO:0006260">
    <property type="term" value="P:DNA replication"/>
    <property type="evidence" value="ECO:0007669"/>
    <property type="project" value="TreeGrafter"/>
</dbReference>
<evidence type="ECO:0000313" key="3">
    <source>
        <dbReference type="Proteomes" id="UP000215261"/>
    </source>
</evidence>
<dbReference type="RefSeq" id="WP_094075274.1">
    <property type="nucleotide sequence ID" value="NZ_LUGO01000035.1"/>
</dbReference>
<feature type="domain" description="AAA+ ATPase" evidence="1">
    <location>
        <begin position="113"/>
        <end position="260"/>
    </location>
</feature>
<dbReference type="Pfam" id="PF01695">
    <property type="entry name" value="IstB_IS21"/>
    <property type="match status" value="1"/>
</dbReference>
<dbReference type="InterPro" id="IPR027417">
    <property type="entry name" value="P-loop_NTPase"/>
</dbReference>
<comment type="caution">
    <text evidence="2">The sequence shown here is derived from an EMBL/GenBank/DDBJ whole genome shotgun (WGS) entry which is preliminary data.</text>
</comment>
<dbReference type="InterPro" id="IPR003593">
    <property type="entry name" value="AAA+_ATPase"/>
</dbReference>